<dbReference type="OrthoDB" id="7391593at2"/>
<comment type="caution">
    <text evidence="2">The sequence shown here is derived from an EMBL/GenBank/DDBJ whole genome shotgun (WGS) entry which is preliminary data.</text>
</comment>
<evidence type="ECO:0000313" key="2">
    <source>
        <dbReference type="EMBL" id="RJY09026.1"/>
    </source>
</evidence>
<accession>A0A419RTC1</accession>
<keyword evidence="3" id="KW-1185">Reference proteome</keyword>
<feature type="transmembrane region" description="Helical" evidence="1">
    <location>
        <begin position="124"/>
        <end position="145"/>
    </location>
</feature>
<reference evidence="2 3" key="1">
    <citation type="journal article" date="2017" name="Int. J. Syst. Evol. Microbiol.">
        <title>Erythrobacter aquimixticola sp. nov., isolated from the junction between the ocean and a freshwater spring.</title>
        <authorList>
            <person name="Park S."/>
            <person name="Jung Y.T."/>
            <person name="Choi S.J."/>
            <person name="Yoon J.H."/>
        </authorList>
    </citation>
    <scope>NUCLEOTIDE SEQUENCE [LARGE SCALE GENOMIC DNA]</scope>
    <source>
        <strain evidence="2 3">JSSK-14</strain>
    </source>
</reference>
<feature type="transmembrane region" description="Helical" evidence="1">
    <location>
        <begin position="18"/>
        <end position="36"/>
    </location>
</feature>
<dbReference type="AlphaFoldDB" id="A0A419RTC1"/>
<name>A0A419RTC1_9SPHN</name>
<proteinExistence type="predicted"/>
<feature type="transmembrane region" description="Helical" evidence="1">
    <location>
        <begin position="194"/>
        <end position="211"/>
    </location>
</feature>
<feature type="transmembrane region" description="Helical" evidence="1">
    <location>
        <begin position="165"/>
        <end position="188"/>
    </location>
</feature>
<sequence>MTEPELQGSDKNRKLKKTLFAITMGGITGFFGAMLVKEALDSGKFASVGASVEIASLVGMIYLITGLFVGLGSLAPNAGAKVLNVEDADELREQRAMLLYSSVGMFAAGLALILVALAEAGGPVTPGLALLVYGVLAVVAIFTSVKSWKQQDELMRAVGRETASLSYYLMLLVGGTWALLAHLAYLPAAQPLDWLTMFWSLFLLATFIVVGRRGMLNMR</sequence>
<dbReference type="EMBL" id="RAHX01000001">
    <property type="protein sequence ID" value="RJY09026.1"/>
    <property type="molecule type" value="Genomic_DNA"/>
</dbReference>
<feature type="transmembrane region" description="Helical" evidence="1">
    <location>
        <begin position="56"/>
        <end position="76"/>
    </location>
</feature>
<evidence type="ECO:0000313" key="3">
    <source>
        <dbReference type="Proteomes" id="UP000285232"/>
    </source>
</evidence>
<dbReference type="RefSeq" id="WP_120048037.1">
    <property type="nucleotide sequence ID" value="NZ_RAHX01000001.1"/>
</dbReference>
<organism evidence="2 3">
    <name type="scientific">Aurantiacibacter aquimixticola</name>
    <dbReference type="NCBI Taxonomy" id="1958945"/>
    <lineage>
        <taxon>Bacteria</taxon>
        <taxon>Pseudomonadati</taxon>
        <taxon>Pseudomonadota</taxon>
        <taxon>Alphaproteobacteria</taxon>
        <taxon>Sphingomonadales</taxon>
        <taxon>Erythrobacteraceae</taxon>
        <taxon>Aurantiacibacter</taxon>
    </lineage>
</organism>
<keyword evidence="1" id="KW-1133">Transmembrane helix</keyword>
<dbReference type="Proteomes" id="UP000285232">
    <property type="component" value="Unassembled WGS sequence"/>
</dbReference>
<protein>
    <submittedName>
        <fullName evidence="2">Uncharacterized protein</fullName>
    </submittedName>
</protein>
<feature type="transmembrane region" description="Helical" evidence="1">
    <location>
        <begin position="97"/>
        <end position="118"/>
    </location>
</feature>
<keyword evidence="1" id="KW-0812">Transmembrane</keyword>
<gene>
    <name evidence="2" type="ORF">D6201_06305</name>
</gene>
<keyword evidence="1" id="KW-0472">Membrane</keyword>
<evidence type="ECO:0000256" key="1">
    <source>
        <dbReference type="SAM" id="Phobius"/>
    </source>
</evidence>